<evidence type="ECO:0000313" key="4">
    <source>
        <dbReference type="EMBL" id="ABQ28775.1"/>
    </source>
</evidence>
<feature type="domain" description="YMGG-like Gly-zipper" evidence="3">
    <location>
        <begin position="58"/>
        <end position="99"/>
    </location>
</feature>
<dbReference type="AlphaFoldDB" id="A5FT43"/>
<dbReference type="Proteomes" id="UP000000245">
    <property type="component" value="Plasmid pACRY01"/>
</dbReference>
<feature type="region of interest" description="Disordered" evidence="1">
    <location>
        <begin position="1"/>
        <end position="23"/>
    </location>
</feature>
<dbReference type="InterPro" id="IPR027367">
    <property type="entry name" value="Gly-zipper_YMGG"/>
</dbReference>
<protein>
    <recommendedName>
        <fullName evidence="3">YMGG-like Gly-zipper domain-containing protein</fullName>
    </recommendedName>
</protein>
<evidence type="ECO:0000259" key="3">
    <source>
        <dbReference type="Pfam" id="PF13441"/>
    </source>
</evidence>
<dbReference type="EMBL" id="CP000689">
    <property type="protein sequence ID" value="ABQ28812.1"/>
    <property type="molecule type" value="Genomic_DNA"/>
</dbReference>
<evidence type="ECO:0000313" key="6">
    <source>
        <dbReference type="Proteomes" id="UP000000245"/>
    </source>
</evidence>
<dbReference type="KEGG" id="acr:Acry_3150"/>
<evidence type="ECO:0000256" key="2">
    <source>
        <dbReference type="SAM" id="Phobius"/>
    </source>
</evidence>
<geneLocation type="plasmid" evidence="4 6">
    <name>pACRY01</name>
</geneLocation>
<organism evidence="4 6">
    <name type="scientific">Acidiphilium cryptum (strain JF-5)</name>
    <dbReference type="NCBI Taxonomy" id="349163"/>
    <lineage>
        <taxon>Bacteria</taxon>
        <taxon>Pseudomonadati</taxon>
        <taxon>Pseudomonadota</taxon>
        <taxon>Alphaproteobacteria</taxon>
        <taxon>Acetobacterales</taxon>
        <taxon>Acidocellaceae</taxon>
        <taxon>Acidiphilium</taxon>
    </lineage>
</organism>
<name>A5FT43_ACICJ</name>
<dbReference type="EMBL" id="CP000689">
    <property type="protein sequence ID" value="ABQ28775.1"/>
    <property type="molecule type" value="Genomic_DNA"/>
</dbReference>
<dbReference type="KEGG" id="acr:Acry_3190"/>
<dbReference type="HOGENOM" id="CLU_2178089_0_0_5"/>
<dbReference type="Pfam" id="PF13441">
    <property type="entry name" value="Gly-zipper_YMGG"/>
    <property type="match status" value="1"/>
</dbReference>
<evidence type="ECO:0000313" key="5">
    <source>
        <dbReference type="EMBL" id="ABQ28812.1"/>
    </source>
</evidence>
<sequence>MRVKHPPTGQHRGAADPTRDHGASIRSFSMRSYRLAWFTVAAGAGLLLGGCGYSPGGRALSGAAIGAGTGAVVGSVTGIGPGGGALIGGGVGAAVGGLTSPSTINLSPR</sequence>
<evidence type="ECO:0000256" key="1">
    <source>
        <dbReference type="SAM" id="MobiDB-lite"/>
    </source>
</evidence>
<feature type="compositionally biased region" description="Basic and acidic residues" evidence="1">
    <location>
        <begin position="13"/>
        <end position="23"/>
    </location>
</feature>
<reference evidence="4 6" key="1">
    <citation type="submission" date="2007-05" db="EMBL/GenBank/DDBJ databases">
        <title>Complete sequence of plasmid1 pACRY01 of Acidiphilium cryptum JF-5.</title>
        <authorList>
            <consortium name="US DOE Joint Genome Institute"/>
            <person name="Copeland A."/>
            <person name="Lucas S."/>
            <person name="Lapidus A."/>
            <person name="Barry K."/>
            <person name="Detter J.C."/>
            <person name="Glavina del Rio T."/>
            <person name="Hammon N."/>
            <person name="Israni S."/>
            <person name="Dalin E."/>
            <person name="Tice H."/>
            <person name="Pitluck S."/>
            <person name="Sims D."/>
            <person name="Brettin T."/>
            <person name="Bruce D."/>
            <person name="Han C."/>
            <person name="Schmutz J."/>
            <person name="Larimer F."/>
            <person name="Land M."/>
            <person name="Hauser L."/>
            <person name="Kyrpides N."/>
            <person name="Kim E."/>
            <person name="Magnuson T."/>
            <person name="Richardson P."/>
        </authorList>
    </citation>
    <scope>NUCLEOTIDE SEQUENCE [LARGE SCALE GENOMIC DNA]</scope>
    <source>
        <strain evidence="6">JF-5</strain>
        <plasmid evidence="4">JF-5</plasmid>
        <plasmid evidence="4">pACRY01</plasmid>
        <plasmid evidence="6">Plasmid pACRY01</plasmid>
    </source>
</reference>
<keyword evidence="2" id="KW-0812">Transmembrane</keyword>
<keyword evidence="2" id="KW-1133">Transmembrane helix</keyword>
<accession>A5FT43</accession>
<keyword evidence="6" id="KW-1185">Reference proteome</keyword>
<keyword evidence="4" id="KW-0614">Plasmid</keyword>
<gene>
    <name evidence="4" type="ordered locus">Acry_3150</name>
    <name evidence="5" type="ordered locus">Acry_3190</name>
</gene>
<proteinExistence type="predicted"/>
<keyword evidence="2" id="KW-0472">Membrane</keyword>
<feature type="transmembrane region" description="Helical" evidence="2">
    <location>
        <begin position="35"/>
        <end position="55"/>
    </location>
</feature>